<dbReference type="PANTHER" id="PTHR11455">
    <property type="entry name" value="CRYPTOCHROME"/>
    <property type="match status" value="1"/>
</dbReference>
<evidence type="ECO:0000256" key="5">
    <source>
        <dbReference type="PIRSR" id="PIRSR602081-1"/>
    </source>
</evidence>
<gene>
    <name evidence="9" type="ORF">CBR_g905</name>
</gene>
<dbReference type="Pfam" id="PF00875">
    <property type="entry name" value="DNA_photolyase"/>
    <property type="match status" value="1"/>
</dbReference>
<dbReference type="EMBL" id="BFEA01000092">
    <property type="protein sequence ID" value="GBG67780.1"/>
    <property type="molecule type" value="Genomic_DNA"/>
</dbReference>
<comment type="similarity">
    <text evidence="1">Belongs to the DNA photolyase class-1 family.</text>
</comment>
<proteinExistence type="inferred from homology"/>
<comment type="cofactor">
    <cofactor evidence="5">
        <name>FAD</name>
        <dbReference type="ChEBI" id="CHEBI:57692"/>
    </cofactor>
    <text evidence="5">Binds 1 FAD per subunit.</text>
</comment>
<dbReference type="InterPro" id="IPR036134">
    <property type="entry name" value="Crypto/Photolyase_FAD-like_sf"/>
</dbReference>
<dbReference type="InterPro" id="IPR036155">
    <property type="entry name" value="Crypto/Photolyase_N_sf"/>
</dbReference>
<feature type="binding site" evidence="5">
    <location>
        <begin position="915"/>
        <end position="917"/>
    </location>
    <ligand>
        <name>FAD</name>
        <dbReference type="ChEBI" id="CHEBI:57692"/>
    </ligand>
</feature>
<keyword evidence="3 5" id="KW-0274">FAD</keyword>
<name>A0A388KCJ9_CHABU</name>
<sequence>MANQGNDVTPTSVEDLNRVRESVERCYDEGVCPDDAYLGEVVEDREGKRFEVNKMVDEVKEQWLRERSVVVTFQGEARNLQRSVKEDLIRAYEDGWTAKKLFQPGLRRGRVKFEGANVASYVAKAKEIADWLVQQKEMSIKLANKVYSVSFKPRLSRQELQDARIQEAESKFWIMALRVPLDAYYFLRSAVPGVSEWVSDHMAKWEAAKPHFGSTAEWLDGGIAITSGILDAVSRILARERNIKEADFKRRVKEAEERMEGHPISVMVWAAEREKRLEEWDNFQVEKQRWWTELLQDKGIETHDKMTKETFQKLLPSRSQHQMVELKHPFNESAPTACSSTGMLQYARLYYEDVLSTRRPQDDVDSDLSTSSDMWDNTGVRLSTTARLDLDRPLTLEEVTQMLKTMARGKSPGVDGLTVEFYITNWGAFGESLVKLYNKVTTGGKLGKGMTHGVISVLFKKGDKARGRVIARRRQAEVITADRRRGCAEISSSQAVTMAAGALATRHVTSRASVVAASAKGAALDTNRRRGEGTSIVWFRNDLRVHDNEALLRAWQDSDAILPVFCFDPRLFKKTFSFGLPKTGEIRAQFLLESVEDLQRTLESQGSVLVVRHGKPEDIIPGIVRASGAHTVYGQKETCSEELYVERKMSEALKSLQTATSGKRNERGVKLQLFWGSTLYHLDDLPFRSSHVPDVYTQFRKSVESSCRVRLSLKMPTSLGPKIAADVIDAIGGKGMLPSFQELGYSQKRQLDPRAVLQFRGGETVALARLEDYFWKKDKLRVYKETRNGMLGADYSTKFSPWLAFGCLSPRFIHDELIWRDYFRFLTIKYGNNIFKLGGPRNVAGKQLWNRSTSLFDAWKEGRTGYPLVDANMRELSSTGFMSNRGRQIVCSFFVRDMGMDWRMGAEWFETCLLDYDPASNYGNWTYGAGVGNDPREDRYFSIPKQSATYDPDGEYVAHWIPELAQVPMPKRHAPYRLSTEEQLQYGVRIGEGGDYPEPIVPLKFGDGGGSRPVNGPRPRSAPGRGNFRARPAGRSMSSYLQRGND</sequence>
<feature type="site" description="Electron transfer via tryptophanyl radical" evidence="6">
    <location>
        <position position="849"/>
    </location>
</feature>
<dbReference type="InterPro" id="IPR018394">
    <property type="entry name" value="DNA_photolyase_1_CS_C"/>
</dbReference>
<dbReference type="AlphaFoldDB" id="A0A388KCJ9"/>
<dbReference type="SUPFAM" id="SSF48173">
    <property type="entry name" value="Cryptochrome/photolyase FAD-binding domain"/>
    <property type="match status" value="1"/>
</dbReference>
<dbReference type="GO" id="GO:0003677">
    <property type="term" value="F:DNA binding"/>
    <property type="evidence" value="ECO:0007669"/>
    <property type="project" value="TreeGrafter"/>
</dbReference>
<dbReference type="Gene3D" id="1.10.579.10">
    <property type="entry name" value="DNA Cyclobutane Dipyrimidine Photolyase, subunit A, domain 3"/>
    <property type="match status" value="1"/>
</dbReference>
<dbReference type="Pfam" id="PF03441">
    <property type="entry name" value="FAD_binding_7"/>
    <property type="match status" value="1"/>
</dbReference>
<feature type="region of interest" description="Disordered" evidence="7">
    <location>
        <begin position="1003"/>
        <end position="1046"/>
    </location>
</feature>
<comment type="caution">
    <text evidence="9">The sequence shown here is derived from an EMBL/GenBank/DDBJ whole genome shotgun (WGS) entry which is preliminary data.</text>
</comment>
<dbReference type="GO" id="GO:0071949">
    <property type="term" value="F:FAD binding"/>
    <property type="evidence" value="ECO:0007669"/>
    <property type="project" value="TreeGrafter"/>
</dbReference>
<feature type="binding site" evidence="5">
    <location>
        <position position="783"/>
    </location>
    <ligand>
        <name>FAD</name>
        <dbReference type="ChEBI" id="CHEBI:57692"/>
    </ligand>
</feature>
<keyword evidence="10" id="KW-1185">Reference proteome</keyword>
<dbReference type="PROSITE" id="PS51645">
    <property type="entry name" value="PHR_CRY_ALPHA_BETA"/>
    <property type="match status" value="1"/>
</dbReference>
<dbReference type="PANTHER" id="PTHR11455:SF22">
    <property type="entry name" value="CRYPTOCHROME DASH"/>
    <property type="match status" value="1"/>
</dbReference>
<keyword evidence="2 5" id="KW-0285">Flavoprotein</keyword>
<evidence type="ECO:0000256" key="3">
    <source>
        <dbReference type="ARBA" id="ARBA00022827"/>
    </source>
</evidence>
<dbReference type="InterPro" id="IPR014729">
    <property type="entry name" value="Rossmann-like_a/b/a_fold"/>
</dbReference>
<evidence type="ECO:0000256" key="1">
    <source>
        <dbReference type="ARBA" id="ARBA00005862"/>
    </source>
</evidence>
<dbReference type="PROSITE" id="PS00394">
    <property type="entry name" value="DNA_PHOTOLYASES_1_1"/>
    <property type="match status" value="1"/>
</dbReference>
<dbReference type="OrthoDB" id="435881at2759"/>
<dbReference type="InterPro" id="IPR002081">
    <property type="entry name" value="Cryptochrome/DNA_photolyase_1"/>
</dbReference>
<organism evidence="9 10">
    <name type="scientific">Chara braunii</name>
    <name type="common">Braun's stonewort</name>
    <dbReference type="NCBI Taxonomy" id="69332"/>
    <lineage>
        <taxon>Eukaryota</taxon>
        <taxon>Viridiplantae</taxon>
        <taxon>Streptophyta</taxon>
        <taxon>Charophyceae</taxon>
        <taxon>Charales</taxon>
        <taxon>Characeae</taxon>
        <taxon>Chara</taxon>
    </lineage>
</organism>
<evidence type="ECO:0000313" key="9">
    <source>
        <dbReference type="EMBL" id="GBG67780.1"/>
    </source>
</evidence>
<dbReference type="Gene3D" id="3.40.50.620">
    <property type="entry name" value="HUPs"/>
    <property type="match status" value="1"/>
</dbReference>
<evidence type="ECO:0000313" key="10">
    <source>
        <dbReference type="Proteomes" id="UP000265515"/>
    </source>
</evidence>
<dbReference type="GO" id="GO:0003904">
    <property type="term" value="F:deoxyribodipyrimidine photo-lyase activity"/>
    <property type="evidence" value="ECO:0007669"/>
    <property type="project" value="TreeGrafter"/>
</dbReference>
<evidence type="ECO:0000256" key="2">
    <source>
        <dbReference type="ARBA" id="ARBA00022630"/>
    </source>
</evidence>
<feature type="binding site" evidence="5">
    <location>
        <begin position="816"/>
        <end position="823"/>
    </location>
    <ligand>
        <name>FAD</name>
        <dbReference type="ChEBI" id="CHEBI:57692"/>
    </ligand>
</feature>
<dbReference type="PRINTS" id="PR00147">
    <property type="entry name" value="DNAPHOTLYASE"/>
</dbReference>
<dbReference type="InterPro" id="IPR005101">
    <property type="entry name" value="Cryptochr/Photolyase_FAD-bd"/>
</dbReference>
<reference evidence="9 10" key="1">
    <citation type="journal article" date="2018" name="Cell">
        <title>The Chara Genome: Secondary Complexity and Implications for Plant Terrestrialization.</title>
        <authorList>
            <person name="Nishiyama T."/>
            <person name="Sakayama H."/>
            <person name="Vries J.D."/>
            <person name="Buschmann H."/>
            <person name="Saint-Marcoux D."/>
            <person name="Ullrich K.K."/>
            <person name="Haas F.B."/>
            <person name="Vanderstraeten L."/>
            <person name="Becker D."/>
            <person name="Lang D."/>
            <person name="Vosolsobe S."/>
            <person name="Rombauts S."/>
            <person name="Wilhelmsson P.K.I."/>
            <person name="Janitza P."/>
            <person name="Kern R."/>
            <person name="Heyl A."/>
            <person name="Rumpler F."/>
            <person name="Villalobos L.I.A.C."/>
            <person name="Clay J.M."/>
            <person name="Skokan R."/>
            <person name="Toyoda A."/>
            <person name="Suzuki Y."/>
            <person name="Kagoshima H."/>
            <person name="Schijlen E."/>
            <person name="Tajeshwar N."/>
            <person name="Catarino B."/>
            <person name="Hetherington A.J."/>
            <person name="Saltykova A."/>
            <person name="Bonnot C."/>
            <person name="Breuninger H."/>
            <person name="Symeonidi A."/>
            <person name="Radhakrishnan G.V."/>
            <person name="Van Nieuwerburgh F."/>
            <person name="Deforce D."/>
            <person name="Chang C."/>
            <person name="Karol K.G."/>
            <person name="Hedrich R."/>
            <person name="Ulvskov P."/>
            <person name="Glockner G."/>
            <person name="Delwiche C.F."/>
            <person name="Petrasek J."/>
            <person name="Van de Peer Y."/>
            <person name="Friml J."/>
            <person name="Beilby M."/>
            <person name="Dolan L."/>
            <person name="Kohara Y."/>
            <person name="Sugano S."/>
            <person name="Fujiyama A."/>
            <person name="Delaux P.-M."/>
            <person name="Quint M."/>
            <person name="TheiBen G."/>
            <person name="Hagemann M."/>
            <person name="Harholt J."/>
            <person name="Dunand C."/>
            <person name="Zachgo S."/>
            <person name="Langdale J."/>
            <person name="Maumus F."/>
            <person name="Straeten D.V.D."/>
            <person name="Gould S.B."/>
            <person name="Rensing S.A."/>
        </authorList>
    </citation>
    <scope>NUCLEOTIDE SEQUENCE [LARGE SCALE GENOMIC DNA]</scope>
    <source>
        <strain evidence="9 10">S276</strain>
    </source>
</reference>
<evidence type="ECO:0000256" key="6">
    <source>
        <dbReference type="PIRSR" id="PIRSR602081-2"/>
    </source>
</evidence>
<keyword evidence="4" id="KW-0157">Chromophore</keyword>
<dbReference type="STRING" id="69332.A0A388KCJ9"/>
<feature type="site" description="Electron transfer via tryptophanyl radical" evidence="6">
    <location>
        <position position="902"/>
    </location>
</feature>
<feature type="domain" description="Photolyase/cryptochrome alpha/beta" evidence="8">
    <location>
        <begin position="533"/>
        <end position="679"/>
    </location>
</feature>
<accession>A0A388KCJ9</accession>
<evidence type="ECO:0000259" key="8">
    <source>
        <dbReference type="PROSITE" id="PS51645"/>
    </source>
</evidence>
<dbReference type="GO" id="GO:0000719">
    <property type="term" value="P:photoreactive repair"/>
    <property type="evidence" value="ECO:0007669"/>
    <property type="project" value="TreeGrafter"/>
</dbReference>
<dbReference type="Gramene" id="GBG67780">
    <property type="protein sequence ID" value="GBG67780"/>
    <property type="gene ID" value="CBR_g905"/>
</dbReference>
<feature type="compositionally biased region" description="Polar residues" evidence="7">
    <location>
        <begin position="1036"/>
        <end position="1046"/>
    </location>
</feature>
<dbReference type="Gene3D" id="1.25.40.80">
    <property type="match status" value="1"/>
</dbReference>
<protein>
    <recommendedName>
        <fullName evidence="8">Photolyase/cryptochrome alpha/beta domain-containing protein</fullName>
    </recommendedName>
</protein>
<dbReference type="SUPFAM" id="SSF52425">
    <property type="entry name" value="Cryptochrome/photolyase, N-terminal domain"/>
    <property type="match status" value="1"/>
</dbReference>
<feature type="binding site" evidence="5">
    <location>
        <begin position="796"/>
        <end position="800"/>
    </location>
    <ligand>
        <name>FAD</name>
        <dbReference type="ChEBI" id="CHEBI:57692"/>
    </ligand>
</feature>
<dbReference type="Proteomes" id="UP000265515">
    <property type="component" value="Unassembled WGS sequence"/>
</dbReference>
<dbReference type="InterPro" id="IPR006050">
    <property type="entry name" value="DNA_photolyase_N"/>
</dbReference>
<feature type="site" description="Electron transfer via tryptophanyl radical" evidence="6">
    <location>
        <position position="925"/>
    </location>
</feature>
<evidence type="ECO:0000256" key="7">
    <source>
        <dbReference type="SAM" id="MobiDB-lite"/>
    </source>
</evidence>
<evidence type="ECO:0000256" key="4">
    <source>
        <dbReference type="ARBA" id="ARBA00022991"/>
    </source>
</evidence>